<protein>
    <recommendedName>
        <fullName evidence="13">Tensin-1</fullName>
    </recommendedName>
</protein>
<dbReference type="SMART" id="SM00462">
    <property type="entry name" value="PTB"/>
    <property type="match status" value="1"/>
</dbReference>
<organism evidence="11 12">
    <name type="scientific">Clytia hemisphaerica</name>
    <dbReference type="NCBI Taxonomy" id="252671"/>
    <lineage>
        <taxon>Eukaryota</taxon>
        <taxon>Metazoa</taxon>
        <taxon>Cnidaria</taxon>
        <taxon>Hydrozoa</taxon>
        <taxon>Hydroidolina</taxon>
        <taxon>Leptothecata</taxon>
        <taxon>Obeliida</taxon>
        <taxon>Clytiidae</taxon>
        <taxon>Clytia</taxon>
    </lineage>
</organism>
<dbReference type="InterPro" id="IPR033929">
    <property type="entry name" value="Tensin_PTB"/>
</dbReference>
<keyword evidence="12" id="KW-1185">Reference proteome</keyword>
<feature type="compositionally biased region" description="Polar residues" evidence="7">
    <location>
        <begin position="695"/>
        <end position="711"/>
    </location>
</feature>
<feature type="region of interest" description="Disordered" evidence="7">
    <location>
        <begin position="1006"/>
        <end position="1065"/>
    </location>
</feature>
<dbReference type="Pfam" id="PF10409">
    <property type="entry name" value="PTEN_C2"/>
    <property type="match status" value="1"/>
</dbReference>
<dbReference type="EnsemblMetazoa" id="CLYHEMT016906.5">
    <property type="protein sequence ID" value="CLYHEMP016906.5"/>
    <property type="gene ID" value="CLYHEMG016906"/>
</dbReference>
<evidence type="ECO:0000256" key="7">
    <source>
        <dbReference type="SAM" id="MobiDB-lite"/>
    </source>
</evidence>
<accession>A0A7M5X3K4</accession>
<keyword evidence="3" id="KW-0597">Phosphoprotein</keyword>
<dbReference type="PANTHER" id="PTHR45734">
    <property type="entry name" value="TENSIN"/>
    <property type="match status" value="1"/>
</dbReference>
<feature type="compositionally biased region" description="Polar residues" evidence="7">
    <location>
        <begin position="819"/>
        <end position="830"/>
    </location>
</feature>
<dbReference type="PROSITE" id="PS50001">
    <property type="entry name" value="SH2"/>
    <property type="match status" value="1"/>
</dbReference>
<dbReference type="GeneID" id="136798800"/>
<evidence type="ECO:0000259" key="10">
    <source>
        <dbReference type="PROSITE" id="PS51182"/>
    </source>
</evidence>
<keyword evidence="4" id="KW-0965">Cell junction</keyword>
<evidence type="ECO:0000256" key="5">
    <source>
        <dbReference type="ARBA" id="ARBA00022999"/>
    </source>
</evidence>
<dbReference type="SUPFAM" id="SSF55550">
    <property type="entry name" value="SH2 domain"/>
    <property type="match status" value="1"/>
</dbReference>
<dbReference type="SUPFAM" id="SSF50729">
    <property type="entry name" value="PH domain-like"/>
    <property type="match status" value="1"/>
</dbReference>
<evidence type="ECO:0000256" key="6">
    <source>
        <dbReference type="PROSITE-ProRule" id="PRU00191"/>
    </source>
</evidence>
<feature type="compositionally biased region" description="Basic and acidic residues" evidence="7">
    <location>
        <begin position="665"/>
        <end position="679"/>
    </location>
</feature>
<dbReference type="InterPro" id="IPR029021">
    <property type="entry name" value="Prot-tyrosine_phosphatase-like"/>
</dbReference>
<feature type="compositionally biased region" description="Polar residues" evidence="7">
    <location>
        <begin position="633"/>
        <end position="643"/>
    </location>
</feature>
<dbReference type="Gene3D" id="3.90.190.10">
    <property type="entry name" value="Protein tyrosine phosphatase superfamily"/>
    <property type="match status" value="1"/>
</dbReference>
<feature type="domain" description="C2 tensin-type" evidence="10">
    <location>
        <begin position="209"/>
        <end position="335"/>
    </location>
</feature>
<feature type="domain" description="SH2" evidence="8">
    <location>
        <begin position="1093"/>
        <end position="1206"/>
    </location>
</feature>
<feature type="compositionally biased region" description="Low complexity" evidence="7">
    <location>
        <begin position="926"/>
        <end position="935"/>
    </location>
</feature>
<evidence type="ECO:0000256" key="3">
    <source>
        <dbReference type="ARBA" id="ARBA00022553"/>
    </source>
</evidence>
<feature type="compositionally biased region" description="Polar residues" evidence="7">
    <location>
        <begin position="415"/>
        <end position="426"/>
    </location>
</feature>
<evidence type="ECO:0000313" key="11">
    <source>
        <dbReference type="EnsemblMetazoa" id="CLYHEMP016906.5"/>
    </source>
</evidence>
<feature type="region of interest" description="Disordered" evidence="7">
    <location>
        <begin position="818"/>
        <end position="846"/>
    </location>
</feature>
<sequence length="1372" mass="153276">MGFGEMSVSNECRTASLKIKRSVKKKRISVDNGGVLGVNEQIQFVTKNLIVITASNDITSQPDQDELPETLTTLIKRFSDNLRIFNLSERPLYTTFQNQQCHQTVDLGWPDHFTPSLEKISQIISSIHCWLHDDSENVAILYCKGCKSRIALIVGCYINFSRQLSTEKDDWCRLTKFYGSNLQRCMKPSHKRYLNYYSGMLEGSKRFSTRPMLLRTVVLHNVPAGDDGLNFQLKIYQGCHLIHTTDTWFVPDDCNIFLLKLEKEITLQGDIMIQCVRNFTPITNCVLFGLQFHTGDVKENHNLVYGKYQLDMVPEDLGNLPIPNYFEMIFTPGESEVDENHNLIEPASPTKMTDENDRNFRFENISYDTYDRSSKIRDQYQSLQQGIDALDGLLDDLGYKSADSDSSENKSKSSLTNVAVPTMENQPPQPDYLVVKKSQMNLPLRRFDSNSSYESETRSHSSSTTTILNEILSDLDKSPLNAARTPQRVIERTKNGSFYDNGIPVYSPSASFTRSPRTRIDSVEEEVQEIETGTVAKHVNALNSVLFTEPNEYKHRHGIPLAGLNSPEVVEERVSAFNSYSAAPQQAPEEEYLASGSQQRPRLSSNSVNPHDGREGNHVSSDTPQDTSHAHATPTSSNHNGSYKNRPIKVVSVATRPKYTSSKGESPHHSEENQTEEHSPQYYSSPKLNGYTDPINYSQSPKTDQNANYLISSPLPSVSSYPSQEHSANYQTKRLNDGLDFVDAKPLNPIRSAYSSTPVVYQQRNIDRLKYEDTNSSIDSLDDLSKELEKLSNDMDVTGPANHVFTPKGKESPLYASVQKKTQQNVQSSPESDKPPKEFTTPQTSHKHKISISSVCSVDSVPESLISNKYLVESPTTERHRKESSIAEVIEDPVKPTLIQQELECLNEEIIKNLLDEQDDILLKSSSSSTNSTASLGVPSASTASSQRSLNDTPTYGSSDGEAFTGTFYNGSMIYSPAQTIEGSVSPPSNRRFPPMMEALKLTDRFDAPHTPLTNGHTLPRSHRRTRTTSSGSSISDDGALSSPTSPFGRGTFGRRFRSTGSSTSSISSTSDLFQEVLRYPAVKFDKDTVDLWYRPNITRDEATSLLRDAEPGSFLVRDSQTYDGAFGLAVKVDSPPASVLKQVDGDVSKIDLENELIRHFLIEPSKKGVRLKGSNEEPTFPSLVALIYQHSITKMALPITLLIPYKDSVDGGNPADNRLSKLSETQLLVKGAACDLLYLGGVKVDKLTGDGAVQYAMNKVASLSTQLKTTIVNIKVNQDGITLTDNNRRMFFRQHFQMANVLHCGVDPKSRQVNLKTFANREDKDVGCFGFVVENERKTEHQCYMFAELEQDQPASAVINFIHKAMRYARV</sequence>
<dbReference type="RefSeq" id="XP_066911570.1">
    <property type="nucleotide sequence ID" value="XM_067055469.1"/>
</dbReference>
<dbReference type="PROSITE" id="PS51181">
    <property type="entry name" value="PPASE_TENSIN"/>
    <property type="match status" value="1"/>
</dbReference>
<dbReference type="InterPro" id="IPR035892">
    <property type="entry name" value="C2_domain_sf"/>
</dbReference>
<dbReference type="SUPFAM" id="SSF52799">
    <property type="entry name" value="(Phosphotyrosine protein) phosphatases II"/>
    <property type="match status" value="1"/>
</dbReference>
<evidence type="ECO:0000256" key="2">
    <source>
        <dbReference type="ARBA" id="ARBA00007881"/>
    </source>
</evidence>
<dbReference type="Gene3D" id="3.30.505.10">
    <property type="entry name" value="SH2 domain"/>
    <property type="match status" value="1"/>
</dbReference>
<feature type="domain" description="Phosphatase tensin-type" evidence="9">
    <location>
        <begin position="31"/>
        <end position="204"/>
    </location>
</feature>
<evidence type="ECO:0000256" key="1">
    <source>
        <dbReference type="ARBA" id="ARBA00004282"/>
    </source>
</evidence>
<dbReference type="InterPro" id="IPR013625">
    <property type="entry name" value="PTB"/>
</dbReference>
<comment type="subcellular location">
    <subcellularLocation>
        <location evidence="1">Cell junction</location>
    </subcellularLocation>
</comment>
<evidence type="ECO:0008006" key="13">
    <source>
        <dbReference type="Google" id="ProtNLM"/>
    </source>
</evidence>
<dbReference type="OrthoDB" id="6273691at2759"/>
<dbReference type="InterPro" id="IPR014020">
    <property type="entry name" value="Tensin_C2-dom"/>
</dbReference>
<dbReference type="Gene3D" id="2.30.29.30">
    <property type="entry name" value="Pleckstrin-homology domain (PH domain)/Phosphotyrosine-binding domain (PTB)"/>
    <property type="match status" value="1"/>
</dbReference>
<dbReference type="InterPro" id="IPR000980">
    <property type="entry name" value="SH2"/>
</dbReference>
<name>A0A7M5X3K4_9CNID</name>
<feature type="compositionally biased region" description="Low complexity" evidence="7">
    <location>
        <begin position="1028"/>
        <end position="1050"/>
    </location>
</feature>
<feature type="compositionally biased region" description="Polar residues" evidence="7">
    <location>
        <begin position="618"/>
        <end position="627"/>
    </location>
</feature>
<dbReference type="SUPFAM" id="SSF49562">
    <property type="entry name" value="C2 domain (Calcium/lipid-binding domain, CaLB)"/>
    <property type="match status" value="1"/>
</dbReference>
<evidence type="ECO:0000313" key="12">
    <source>
        <dbReference type="Proteomes" id="UP000594262"/>
    </source>
</evidence>
<dbReference type="Proteomes" id="UP000594262">
    <property type="component" value="Unplaced"/>
</dbReference>
<dbReference type="Pfam" id="PF08416">
    <property type="entry name" value="PTB"/>
    <property type="match status" value="1"/>
</dbReference>
<dbReference type="SMART" id="SM01326">
    <property type="entry name" value="PTEN_C2"/>
    <property type="match status" value="1"/>
</dbReference>
<dbReference type="InterPro" id="IPR036860">
    <property type="entry name" value="SH2_dom_sf"/>
</dbReference>
<keyword evidence="5 6" id="KW-0727">SH2 domain</keyword>
<dbReference type="InterPro" id="IPR006020">
    <property type="entry name" value="PTB/PI_dom"/>
</dbReference>
<evidence type="ECO:0000259" key="8">
    <source>
        <dbReference type="PROSITE" id="PS50001"/>
    </source>
</evidence>
<proteinExistence type="inferred from homology"/>
<dbReference type="InterPro" id="IPR029023">
    <property type="entry name" value="Tensin_phosphatase"/>
</dbReference>
<dbReference type="PROSITE" id="PS51182">
    <property type="entry name" value="C2_TENSIN"/>
    <property type="match status" value="1"/>
</dbReference>
<feature type="region of interest" description="Disordered" evidence="7">
    <location>
        <begin position="580"/>
        <end position="729"/>
    </location>
</feature>
<dbReference type="Gene3D" id="2.60.40.1110">
    <property type="match status" value="1"/>
</dbReference>
<feature type="compositionally biased region" description="Low complexity" evidence="7">
    <location>
        <begin position="712"/>
        <end position="723"/>
    </location>
</feature>
<feature type="compositionally biased region" description="Polar residues" evidence="7">
    <location>
        <begin position="940"/>
        <end position="958"/>
    </location>
</feature>
<comment type="similarity">
    <text evidence="2">Belongs to the PTEN phosphatase protein family.</text>
</comment>
<evidence type="ECO:0000259" key="9">
    <source>
        <dbReference type="PROSITE" id="PS51181"/>
    </source>
</evidence>
<dbReference type="InterPro" id="IPR011993">
    <property type="entry name" value="PH-like_dom_sf"/>
</dbReference>
<evidence type="ECO:0000256" key="4">
    <source>
        <dbReference type="ARBA" id="ARBA00022949"/>
    </source>
</evidence>
<feature type="compositionally biased region" description="Polar residues" evidence="7">
    <location>
        <begin position="595"/>
        <end position="609"/>
    </location>
</feature>
<dbReference type="SMART" id="SM00252">
    <property type="entry name" value="SH2"/>
    <property type="match status" value="1"/>
</dbReference>
<dbReference type="InterPro" id="IPR051484">
    <property type="entry name" value="Tensin_PTEN_phosphatase"/>
</dbReference>
<dbReference type="GO" id="GO:0005925">
    <property type="term" value="C:focal adhesion"/>
    <property type="evidence" value="ECO:0007669"/>
    <property type="project" value="TreeGrafter"/>
</dbReference>
<feature type="region of interest" description="Disordered" evidence="7">
    <location>
        <begin position="401"/>
        <end position="430"/>
    </location>
</feature>
<reference evidence="11" key="1">
    <citation type="submission" date="2021-01" db="UniProtKB">
        <authorList>
            <consortium name="EnsemblMetazoa"/>
        </authorList>
    </citation>
    <scope>IDENTIFICATION</scope>
</reference>
<dbReference type="PANTHER" id="PTHR45734:SF10">
    <property type="entry name" value="BLISTERY, ISOFORM A"/>
    <property type="match status" value="1"/>
</dbReference>
<feature type="region of interest" description="Disordered" evidence="7">
    <location>
        <begin position="926"/>
        <end position="960"/>
    </location>
</feature>
<dbReference type="Pfam" id="PF00017">
    <property type="entry name" value="SH2"/>
    <property type="match status" value="1"/>
</dbReference>
<dbReference type="CDD" id="cd01213">
    <property type="entry name" value="PTB_tensin"/>
    <property type="match status" value="1"/>
</dbReference>